<dbReference type="KEGG" id="lpav:PLANPX_3355"/>
<proteinExistence type="predicted"/>
<evidence type="ECO:0000313" key="1">
    <source>
        <dbReference type="EMBL" id="BBO33743.1"/>
    </source>
</evidence>
<protein>
    <submittedName>
        <fullName evidence="1">Uncharacterized protein</fullName>
    </submittedName>
</protein>
<dbReference type="EMBL" id="AP021861">
    <property type="protein sequence ID" value="BBO33743.1"/>
    <property type="molecule type" value="Genomic_DNA"/>
</dbReference>
<dbReference type="AlphaFoldDB" id="A0A5K7XHS1"/>
<name>A0A5K7XHS1_9BACT</name>
<keyword evidence="2" id="KW-1185">Reference proteome</keyword>
<gene>
    <name evidence="1" type="ORF">PLANPX_3355</name>
</gene>
<evidence type="ECO:0000313" key="2">
    <source>
        <dbReference type="Proteomes" id="UP000326837"/>
    </source>
</evidence>
<sequence length="123" mass="13324">MSATTYKDRAAIAAALERAKREFSAQELSVLQRAVESLSRHALVTLKEIAPGSEPDDTWVPITDIVDSDDRPDDMTAVSASASELQTLDLVEIEPPSAGNAARIDVLRFRATELGRRFANAAL</sequence>
<dbReference type="Proteomes" id="UP000326837">
    <property type="component" value="Chromosome"/>
</dbReference>
<organism evidence="1 2">
    <name type="scientific">Lacipirellula parvula</name>
    <dbReference type="NCBI Taxonomy" id="2650471"/>
    <lineage>
        <taxon>Bacteria</taxon>
        <taxon>Pseudomonadati</taxon>
        <taxon>Planctomycetota</taxon>
        <taxon>Planctomycetia</taxon>
        <taxon>Pirellulales</taxon>
        <taxon>Lacipirellulaceae</taxon>
        <taxon>Lacipirellula</taxon>
    </lineage>
</organism>
<dbReference type="RefSeq" id="WP_152099461.1">
    <property type="nucleotide sequence ID" value="NZ_AP021861.1"/>
</dbReference>
<accession>A0A5K7XHS1</accession>
<reference evidence="2" key="1">
    <citation type="submission" date="2019-10" db="EMBL/GenBank/DDBJ databases">
        <title>Lacipirellula parvula gen. nov., sp. nov., representing a lineage of planctomycetes widespread in freshwater anoxic habitats, and description of the family Lacipirellulaceae.</title>
        <authorList>
            <person name="Dedysh S.N."/>
            <person name="Kulichevskaya I.S."/>
            <person name="Beletsky A.V."/>
            <person name="Rakitin A.L."/>
            <person name="Mardanov A.V."/>
            <person name="Ivanova A.A."/>
            <person name="Saltykova V.X."/>
            <person name="Rijpstra W.I.C."/>
            <person name="Sinninghe Damste J.S."/>
            <person name="Ravin N.V."/>
        </authorList>
    </citation>
    <scope>NUCLEOTIDE SEQUENCE [LARGE SCALE GENOMIC DNA]</scope>
    <source>
        <strain evidence="2">PX69</strain>
    </source>
</reference>